<feature type="domain" description="Desulfoferrodoxin ferrous iron-binding" evidence="6">
    <location>
        <begin position="38"/>
        <end position="121"/>
    </location>
</feature>
<evidence type="ECO:0000259" key="7">
    <source>
        <dbReference type="Pfam" id="PF06397"/>
    </source>
</evidence>
<evidence type="ECO:0000256" key="1">
    <source>
        <dbReference type="ARBA" id="ARBA00012679"/>
    </source>
</evidence>
<dbReference type="EC" id="1.15.1.2" evidence="1"/>
<evidence type="ECO:0000256" key="3">
    <source>
        <dbReference type="ARBA" id="ARBA00024690"/>
    </source>
</evidence>
<gene>
    <name evidence="8" type="ORF">KSV97_08020</name>
    <name evidence="9" type="ORF">KSW06_07790</name>
</gene>
<dbReference type="Pfam" id="PF06397">
    <property type="entry name" value="Desulfoferrod_N"/>
    <property type="match status" value="1"/>
</dbReference>
<dbReference type="InterPro" id="IPR002742">
    <property type="entry name" value="Desulfoferrodoxin_Fe-bd_dom"/>
</dbReference>
<reference evidence="8 11" key="1">
    <citation type="submission" date="2021-06" db="EMBL/GenBank/DDBJ databases">
        <title>Collection of gut derived symbiotic bacterial strains cultured from healthy donors.</title>
        <authorList>
            <person name="Lin H."/>
            <person name="Littmann E."/>
            <person name="Pamer E.G."/>
        </authorList>
    </citation>
    <scope>NUCLEOTIDE SEQUENCE</scope>
    <source>
        <strain evidence="9 11">MSK.21.70</strain>
        <strain evidence="8">MSK.21.82</strain>
    </source>
</reference>
<organism evidence="8 10">
    <name type="scientific">Catenibacterium mitsuokai</name>
    <dbReference type="NCBI Taxonomy" id="100886"/>
    <lineage>
        <taxon>Bacteria</taxon>
        <taxon>Bacillati</taxon>
        <taxon>Bacillota</taxon>
        <taxon>Erysipelotrichia</taxon>
        <taxon>Erysipelotrichales</taxon>
        <taxon>Coprobacillaceae</taxon>
        <taxon>Catenibacterium</taxon>
    </lineage>
</organism>
<keyword evidence="11" id="KW-1185">Reference proteome</keyword>
<comment type="catalytic activity">
    <reaction evidence="5">
        <text>reduced [rubredoxin] + superoxide + 2 H(+) = oxidized [rubredoxin] + H2O2</text>
        <dbReference type="Rhea" id="RHEA:21324"/>
        <dbReference type="Rhea" id="RHEA-COMP:10302"/>
        <dbReference type="Rhea" id="RHEA-COMP:10303"/>
        <dbReference type="ChEBI" id="CHEBI:15378"/>
        <dbReference type="ChEBI" id="CHEBI:16240"/>
        <dbReference type="ChEBI" id="CHEBI:18421"/>
        <dbReference type="ChEBI" id="CHEBI:29033"/>
        <dbReference type="ChEBI" id="CHEBI:29034"/>
        <dbReference type="EC" id="1.15.1.2"/>
    </reaction>
</comment>
<evidence type="ECO:0000256" key="2">
    <source>
        <dbReference type="ARBA" id="ARBA00014839"/>
    </source>
</evidence>
<dbReference type="EMBL" id="JAHOEF010000052">
    <property type="protein sequence ID" value="MBV3383163.1"/>
    <property type="molecule type" value="Genomic_DNA"/>
</dbReference>
<protein>
    <recommendedName>
        <fullName evidence="2">Desulfoferrodoxin</fullName>
        <ecNumber evidence="1">1.15.1.2</ecNumber>
    </recommendedName>
    <alternativeName>
        <fullName evidence="4">Superoxide reductase</fullName>
    </alternativeName>
</protein>
<evidence type="ECO:0000313" key="11">
    <source>
        <dbReference type="Proteomes" id="UP001197492"/>
    </source>
</evidence>
<dbReference type="InterPro" id="IPR004462">
    <property type="entry name" value="Desulfoferrodoxin_N"/>
</dbReference>
<evidence type="ECO:0000313" key="9">
    <source>
        <dbReference type="EMBL" id="MBV3393154.1"/>
    </source>
</evidence>
<evidence type="ECO:0000256" key="5">
    <source>
        <dbReference type="ARBA" id="ARBA00047448"/>
    </source>
</evidence>
<dbReference type="Proteomes" id="UP001196408">
    <property type="component" value="Unassembled WGS sequence"/>
</dbReference>
<dbReference type="AlphaFoldDB" id="A0AAW4MSB7"/>
<dbReference type="Pfam" id="PF01880">
    <property type="entry name" value="Desulfoferrodox"/>
    <property type="match status" value="1"/>
</dbReference>
<dbReference type="GO" id="GO:0005506">
    <property type="term" value="F:iron ion binding"/>
    <property type="evidence" value="ECO:0007669"/>
    <property type="project" value="InterPro"/>
</dbReference>
<evidence type="ECO:0000313" key="8">
    <source>
        <dbReference type="EMBL" id="MBV3383163.1"/>
    </source>
</evidence>
<comment type="function">
    <text evidence="3">Catalyzes the one-electron reduction of superoxide anion radical to hydrogen peroxide at a nonheme ferrous iron center. Plays a fundamental role in case of oxidative stress via its superoxide detoxification activity.</text>
</comment>
<evidence type="ECO:0000256" key="4">
    <source>
        <dbReference type="ARBA" id="ARBA00031398"/>
    </source>
</evidence>
<dbReference type="InterPro" id="IPR051233">
    <property type="entry name" value="Desulfoferrodoxin_SOR"/>
</dbReference>
<accession>A0AAW4MSB7</accession>
<comment type="caution">
    <text evidence="8">The sequence shown here is derived from an EMBL/GenBank/DDBJ whole genome shotgun (WGS) entry which is preliminary data.</text>
</comment>
<evidence type="ECO:0000313" key="10">
    <source>
        <dbReference type="Proteomes" id="UP001196408"/>
    </source>
</evidence>
<dbReference type="GO" id="GO:0050605">
    <property type="term" value="F:superoxide reductase activity"/>
    <property type="evidence" value="ECO:0007669"/>
    <property type="project" value="UniProtKB-EC"/>
</dbReference>
<name>A0AAW4MSB7_9FIRM</name>
<dbReference type="Proteomes" id="UP001197492">
    <property type="component" value="Unassembled WGS sequence"/>
</dbReference>
<dbReference type="PANTHER" id="PTHR36541">
    <property type="entry name" value="SUPEROXIDE REDUCTASE-RELATED"/>
    <property type="match status" value="1"/>
</dbReference>
<sequence length="122" mass="13419">MKFYHCEHCGNVITHFVDSGVPVVCCGEPMKELTPNTTDAAVEKHVPVIKVEGTKVTVAVGSVEHPMTEAHYITLIVLETKNGTQFKQLTPTDKPEAVFYIGEGDEVVAAYDYCNLHGLWKA</sequence>
<proteinExistence type="predicted"/>
<dbReference type="EMBL" id="JAHOEL010000049">
    <property type="protein sequence ID" value="MBV3393154.1"/>
    <property type="molecule type" value="Genomic_DNA"/>
</dbReference>
<feature type="domain" description="Desulfoferrodoxin N-terminal" evidence="7">
    <location>
        <begin position="2"/>
        <end position="32"/>
    </location>
</feature>
<evidence type="ECO:0000259" key="6">
    <source>
        <dbReference type="Pfam" id="PF01880"/>
    </source>
</evidence>
<dbReference type="PANTHER" id="PTHR36541:SF1">
    <property type="entry name" value="SUPEROXIDE REDUCTASE-RELATED"/>
    <property type="match status" value="1"/>
</dbReference>
<dbReference type="NCBIfam" id="TIGR00332">
    <property type="entry name" value="neela_ferrous"/>
    <property type="match status" value="1"/>
</dbReference>
<dbReference type="RefSeq" id="WP_217747928.1">
    <property type="nucleotide sequence ID" value="NZ_JAHOEB010000050.1"/>
</dbReference>